<dbReference type="RefSeq" id="WP_154375404.1">
    <property type="nucleotide sequence ID" value="NZ_WKJK01000004.1"/>
</dbReference>
<protein>
    <submittedName>
        <fullName evidence="2">Uncharacterized protein</fullName>
    </submittedName>
</protein>
<feature type="transmembrane region" description="Helical" evidence="1">
    <location>
        <begin position="183"/>
        <end position="202"/>
    </location>
</feature>
<name>A0A6I2KWM8_9BURK</name>
<feature type="transmembrane region" description="Helical" evidence="1">
    <location>
        <begin position="65"/>
        <end position="82"/>
    </location>
</feature>
<dbReference type="EMBL" id="WKJK01000004">
    <property type="protein sequence ID" value="MRW90191.1"/>
    <property type="molecule type" value="Genomic_DNA"/>
</dbReference>
<proteinExistence type="predicted"/>
<feature type="transmembrane region" description="Helical" evidence="1">
    <location>
        <begin position="208"/>
        <end position="227"/>
    </location>
</feature>
<sequence length="251" mass="27917">MLPNDLQGVDINNATDLILQSEINKVMLIVEKATSTPVPRSALNDEHSGKWKKVVDFVETHKKKMIWAGIAFCLLLGVMMLLKDYLPRSTLFPMALALGILAEICGVTILLSEVLISIPTFYQLTKAPFGFFFIQLRASTTFDLQMVSDLAQCDPAAVRYVAKHYQYHRMGLEKRGGTLSGSIDKLGLFPALGAVLLLWNQLSISPTGSWAVMLVPMIILFHFMNLYSFSLQQRMDRVIAGLEFSVASTKA</sequence>
<evidence type="ECO:0000256" key="1">
    <source>
        <dbReference type="SAM" id="Phobius"/>
    </source>
</evidence>
<evidence type="ECO:0000313" key="2">
    <source>
        <dbReference type="EMBL" id="MRW90191.1"/>
    </source>
</evidence>
<organism evidence="2 3">
    <name type="scientific">Duganella guangzhouensis</name>
    <dbReference type="NCBI Taxonomy" id="2666084"/>
    <lineage>
        <taxon>Bacteria</taxon>
        <taxon>Pseudomonadati</taxon>
        <taxon>Pseudomonadota</taxon>
        <taxon>Betaproteobacteria</taxon>
        <taxon>Burkholderiales</taxon>
        <taxon>Oxalobacteraceae</taxon>
        <taxon>Telluria group</taxon>
        <taxon>Duganella</taxon>
    </lineage>
</organism>
<keyword evidence="3" id="KW-1185">Reference proteome</keyword>
<feature type="transmembrane region" description="Helical" evidence="1">
    <location>
        <begin position="94"/>
        <end position="116"/>
    </location>
</feature>
<accession>A0A6I2KWM8</accession>
<evidence type="ECO:0000313" key="3">
    <source>
        <dbReference type="Proteomes" id="UP000433309"/>
    </source>
</evidence>
<gene>
    <name evidence="2" type="ORF">GJ699_09365</name>
</gene>
<reference evidence="2 3" key="1">
    <citation type="submission" date="2019-11" db="EMBL/GenBank/DDBJ databases">
        <title>Novel species isolated from a subtropical stream in China.</title>
        <authorList>
            <person name="Lu H."/>
        </authorList>
    </citation>
    <scope>NUCLEOTIDE SEQUENCE [LARGE SCALE GENOMIC DNA]</scope>
    <source>
        <strain evidence="2 3">FT80W</strain>
    </source>
</reference>
<keyword evidence="1" id="KW-0472">Membrane</keyword>
<keyword evidence="1" id="KW-1133">Transmembrane helix</keyword>
<dbReference type="Proteomes" id="UP000433309">
    <property type="component" value="Unassembled WGS sequence"/>
</dbReference>
<dbReference type="AlphaFoldDB" id="A0A6I2KWM8"/>
<comment type="caution">
    <text evidence="2">The sequence shown here is derived from an EMBL/GenBank/DDBJ whole genome shotgun (WGS) entry which is preliminary data.</text>
</comment>
<keyword evidence="1" id="KW-0812">Transmembrane</keyword>